<evidence type="ECO:0000313" key="15">
    <source>
        <dbReference type="Proteomes" id="UP000289455"/>
    </source>
</evidence>
<dbReference type="Pfam" id="PF04055">
    <property type="entry name" value="Radical_SAM"/>
    <property type="match status" value="1"/>
</dbReference>
<keyword evidence="15" id="KW-1185">Reference proteome</keyword>
<keyword evidence="5" id="KW-0479">Metal-binding</keyword>
<dbReference type="GO" id="GO:0051539">
    <property type="term" value="F:4 iron, 4 sulfur cluster binding"/>
    <property type="evidence" value="ECO:0007669"/>
    <property type="project" value="UniProtKB-KW"/>
</dbReference>
<dbReference type="InterPro" id="IPR007197">
    <property type="entry name" value="rSAM"/>
</dbReference>
<dbReference type="SMART" id="SM00729">
    <property type="entry name" value="Elp3"/>
    <property type="match status" value="1"/>
</dbReference>
<dbReference type="SUPFAM" id="SSF102114">
    <property type="entry name" value="Radical SAM enzymes"/>
    <property type="match status" value="1"/>
</dbReference>
<sequence>MLYDNHGREMTYLRLAVTDRCNLRCFYCMPEEGIHYLPEKQLLTWEEMLRIVQQLYALGLKKIRLTGGEPLLRSGIIEFLEELSRLDGLEICLTSNGVLLEKHIPKLLDLGVRSVNLSLDSLDRDRFRQITRRDDFEVVYSAMLALIHAQFQVKINAVVMEGKNEQDILPLVRLTDKFPISVRFIEEMPFNGSGKEAPKLTWDFIKILEHIRSHYGALTPLASHYGETSTRYQISGYKGDVGVIAAFSRTFCGTCNRIRLTAMGEVKTCLYDDGVFNMKAFLRNGASDQEIRQTFLALFGNRPKDGFEAEKNRKGIINESMTTIGG</sequence>
<proteinExistence type="predicted"/>
<dbReference type="OrthoDB" id="9763993at2"/>
<keyword evidence="7" id="KW-0408">Iron</keyword>
<feature type="domain" description="Radical SAM core" evidence="13">
    <location>
        <begin position="5"/>
        <end position="217"/>
    </location>
</feature>
<evidence type="ECO:0000256" key="7">
    <source>
        <dbReference type="ARBA" id="ARBA00023004"/>
    </source>
</evidence>
<dbReference type="UniPathway" id="UPA00344"/>
<dbReference type="RefSeq" id="WP_129027033.1">
    <property type="nucleotide sequence ID" value="NZ_SDHY01000003.1"/>
</dbReference>
<dbReference type="PROSITE" id="PS51918">
    <property type="entry name" value="RADICAL_SAM"/>
    <property type="match status" value="1"/>
</dbReference>
<dbReference type="NCBIfam" id="TIGR02666">
    <property type="entry name" value="moaA"/>
    <property type="match status" value="1"/>
</dbReference>
<reference evidence="14 15" key="1">
    <citation type="submission" date="2019-01" db="EMBL/GenBank/DDBJ databases">
        <title>Cytophagaceae bacterium strain CAR-16.</title>
        <authorList>
            <person name="Chen W.-M."/>
        </authorList>
    </citation>
    <scope>NUCLEOTIDE SEQUENCE [LARGE SCALE GENOMIC DNA]</scope>
    <source>
        <strain evidence="14 15">CAR-16</strain>
    </source>
</reference>
<dbReference type="InterPro" id="IPR013785">
    <property type="entry name" value="Aldolase_TIM"/>
</dbReference>
<dbReference type="InterPro" id="IPR058240">
    <property type="entry name" value="rSAM_sf"/>
</dbReference>
<evidence type="ECO:0000256" key="6">
    <source>
        <dbReference type="ARBA" id="ARBA00022741"/>
    </source>
</evidence>
<dbReference type="SFLD" id="SFLDG01067">
    <property type="entry name" value="SPASM/twitch_domain_containing"/>
    <property type="match status" value="1"/>
</dbReference>
<comment type="caution">
    <text evidence="14">The sequence shown here is derived from an EMBL/GenBank/DDBJ whole genome shotgun (WGS) entry which is preliminary data.</text>
</comment>
<dbReference type="GO" id="GO:0005525">
    <property type="term" value="F:GTP binding"/>
    <property type="evidence" value="ECO:0007669"/>
    <property type="project" value="UniProtKB-KW"/>
</dbReference>
<dbReference type="InterPro" id="IPR006638">
    <property type="entry name" value="Elp3/MiaA/NifB-like_rSAM"/>
</dbReference>
<dbReference type="InterPro" id="IPR010505">
    <property type="entry name" value="MoaA_twitch"/>
</dbReference>
<dbReference type="InterPro" id="IPR040064">
    <property type="entry name" value="MoaA-like"/>
</dbReference>
<evidence type="ECO:0000256" key="5">
    <source>
        <dbReference type="ARBA" id="ARBA00022723"/>
    </source>
</evidence>
<dbReference type="PANTHER" id="PTHR22960:SF0">
    <property type="entry name" value="MOLYBDENUM COFACTOR BIOSYNTHESIS PROTEIN 1"/>
    <property type="match status" value="1"/>
</dbReference>
<dbReference type="EC" id="4.1.99.22" evidence="2"/>
<keyword evidence="4" id="KW-0949">S-adenosyl-L-methionine</keyword>
<keyword evidence="3" id="KW-0004">4Fe-4S</keyword>
<dbReference type="EMBL" id="SDHY01000003">
    <property type="protein sequence ID" value="RXK49937.1"/>
    <property type="molecule type" value="Genomic_DNA"/>
</dbReference>
<keyword evidence="6" id="KW-0547">Nucleotide-binding</keyword>
<comment type="cofactor">
    <cofactor evidence="1">
        <name>[4Fe-4S] cluster</name>
        <dbReference type="ChEBI" id="CHEBI:49883"/>
    </cofactor>
</comment>
<evidence type="ECO:0000256" key="1">
    <source>
        <dbReference type="ARBA" id="ARBA00001966"/>
    </source>
</evidence>
<evidence type="ECO:0000256" key="3">
    <source>
        <dbReference type="ARBA" id="ARBA00022485"/>
    </source>
</evidence>
<protein>
    <recommendedName>
        <fullName evidence="2">GTP 3',8-cyclase</fullName>
        <ecNumber evidence="2">4.1.99.22</ecNumber>
    </recommendedName>
</protein>
<dbReference type="Gene3D" id="3.20.20.70">
    <property type="entry name" value="Aldolase class I"/>
    <property type="match status" value="1"/>
</dbReference>
<dbReference type="AlphaFoldDB" id="A0A4Q1C0Q9"/>
<evidence type="ECO:0000256" key="9">
    <source>
        <dbReference type="ARBA" id="ARBA00023134"/>
    </source>
</evidence>
<dbReference type="SFLD" id="SFLDG01383">
    <property type="entry name" value="cyclic_pyranopterin_phosphate"/>
    <property type="match status" value="1"/>
</dbReference>
<dbReference type="InterPro" id="IPR000385">
    <property type="entry name" value="MoaA_NifB_PqqE_Fe-S-bd_CS"/>
</dbReference>
<evidence type="ECO:0000256" key="4">
    <source>
        <dbReference type="ARBA" id="ARBA00022691"/>
    </source>
</evidence>
<evidence type="ECO:0000259" key="13">
    <source>
        <dbReference type="PROSITE" id="PS51918"/>
    </source>
</evidence>
<keyword evidence="8" id="KW-0411">Iron-sulfur</keyword>
<accession>A0A4Q1C0Q9</accession>
<dbReference type="InterPro" id="IPR050105">
    <property type="entry name" value="MoCo_biosynth_MoaA/MoaC"/>
</dbReference>
<evidence type="ECO:0000313" key="14">
    <source>
        <dbReference type="EMBL" id="RXK49937.1"/>
    </source>
</evidence>
<comment type="catalytic activity">
    <reaction evidence="12">
        <text>GTP + AH2 + S-adenosyl-L-methionine = (8S)-3',8-cyclo-7,8-dihydroguanosine 5'-triphosphate + 5'-deoxyadenosine + L-methionine + A + H(+)</text>
        <dbReference type="Rhea" id="RHEA:49576"/>
        <dbReference type="ChEBI" id="CHEBI:13193"/>
        <dbReference type="ChEBI" id="CHEBI:15378"/>
        <dbReference type="ChEBI" id="CHEBI:17319"/>
        <dbReference type="ChEBI" id="CHEBI:17499"/>
        <dbReference type="ChEBI" id="CHEBI:37565"/>
        <dbReference type="ChEBI" id="CHEBI:57844"/>
        <dbReference type="ChEBI" id="CHEBI:59789"/>
        <dbReference type="ChEBI" id="CHEBI:131766"/>
        <dbReference type="EC" id="4.1.99.22"/>
    </reaction>
</comment>
<dbReference type="GO" id="GO:0006777">
    <property type="term" value="P:Mo-molybdopterin cofactor biosynthetic process"/>
    <property type="evidence" value="ECO:0007669"/>
    <property type="project" value="UniProtKB-KW"/>
</dbReference>
<evidence type="ECO:0000256" key="11">
    <source>
        <dbReference type="ARBA" id="ARBA00023239"/>
    </source>
</evidence>
<keyword evidence="9" id="KW-0342">GTP-binding</keyword>
<dbReference type="CDD" id="cd21117">
    <property type="entry name" value="Twitch_MoaA"/>
    <property type="match status" value="1"/>
</dbReference>
<dbReference type="SFLD" id="SFLDG01386">
    <property type="entry name" value="main_SPASM_domain-containing"/>
    <property type="match status" value="1"/>
</dbReference>
<dbReference type="SFLD" id="SFLDS00029">
    <property type="entry name" value="Radical_SAM"/>
    <property type="match status" value="1"/>
</dbReference>
<dbReference type="CDD" id="cd01335">
    <property type="entry name" value="Radical_SAM"/>
    <property type="match status" value="1"/>
</dbReference>
<keyword evidence="10" id="KW-0501">Molybdenum cofactor biosynthesis</keyword>
<dbReference type="GO" id="GO:0061798">
    <property type="term" value="F:GTP 3',8'-cyclase activity"/>
    <property type="evidence" value="ECO:0007669"/>
    <property type="project" value="UniProtKB-EC"/>
</dbReference>
<dbReference type="Pfam" id="PF06463">
    <property type="entry name" value="Mob_synth_C"/>
    <property type="match status" value="1"/>
</dbReference>
<dbReference type="PANTHER" id="PTHR22960">
    <property type="entry name" value="MOLYBDOPTERIN COFACTOR SYNTHESIS PROTEIN A"/>
    <property type="match status" value="1"/>
</dbReference>
<evidence type="ECO:0000256" key="10">
    <source>
        <dbReference type="ARBA" id="ARBA00023150"/>
    </source>
</evidence>
<dbReference type="GO" id="GO:0061799">
    <property type="term" value="F:cyclic pyranopterin monophosphate synthase activity"/>
    <property type="evidence" value="ECO:0007669"/>
    <property type="project" value="TreeGrafter"/>
</dbReference>
<gene>
    <name evidence="14" type="primary">moaA</name>
    <name evidence="14" type="ORF">ESB04_05515</name>
</gene>
<evidence type="ECO:0000256" key="8">
    <source>
        <dbReference type="ARBA" id="ARBA00023014"/>
    </source>
</evidence>
<dbReference type="InterPro" id="IPR013483">
    <property type="entry name" value="MoaA"/>
</dbReference>
<evidence type="ECO:0000256" key="12">
    <source>
        <dbReference type="ARBA" id="ARBA00048697"/>
    </source>
</evidence>
<dbReference type="PROSITE" id="PS01305">
    <property type="entry name" value="MOAA_NIFB_PQQE"/>
    <property type="match status" value="1"/>
</dbReference>
<organism evidence="14 15">
    <name type="scientific">Aquirufa rosea</name>
    <dbReference type="NCBI Taxonomy" id="2509241"/>
    <lineage>
        <taxon>Bacteria</taxon>
        <taxon>Pseudomonadati</taxon>
        <taxon>Bacteroidota</taxon>
        <taxon>Cytophagia</taxon>
        <taxon>Cytophagales</taxon>
        <taxon>Flectobacillaceae</taxon>
        <taxon>Aquirufa</taxon>
    </lineage>
</organism>
<name>A0A4Q1C0Q9_9BACT</name>
<dbReference type="GO" id="GO:0046872">
    <property type="term" value="F:metal ion binding"/>
    <property type="evidence" value="ECO:0007669"/>
    <property type="project" value="UniProtKB-KW"/>
</dbReference>
<dbReference type="Proteomes" id="UP000289455">
    <property type="component" value="Unassembled WGS sequence"/>
</dbReference>
<keyword evidence="11" id="KW-0456">Lyase</keyword>
<evidence type="ECO:0000256" key="2">
    <source>
        <dbReference type="ARBA" id="ARBA00012167"/>
    </source>
</evidence>